<name>A0ACB5TSH2_AMBMO</name>
<dbReference type="EMBL" id="BSXS01008864">
    <property type="protein sequence ID" value="GME93910.1"/>
    <property type="molecule type" value="Genomic_DNA"/>
</dbReference>
<evidence type="ECO:0000313" key="1">
    <source>
        <dbReference type="EMBL" id="GME93910.1"/>
    </source>
</evidence>
<dbReference type="Proteomes" id="UP001165064">
    <property type="component" value="Unassembled WGS sequence"/>
</dbReference>
<keyword evidence="2" id="KW-1185">Reference proteome</keyword>
<gene>
    <name evidence="1" type="ORF">Amon02_000944200</name>
</gene>
<sequence length="211" mass="23211">MVQFQPSTSSSGGSGAMIMTSEGINFEEPRSNSSGYPQIQPSSPFLFNSILESDETNSDVDSMPLLTQSQATQTQTQTQPQPQTQTQTAFTQSTLTETQSLTQKQDLAFKNHDSDDDSDTMVELWHRLDTSSQVISQDLPKNGKLFGSVLTETKFEDQDATIQEETDGNSRKRLCPERFSSSSLDMVVDTDELEVNPPSSILNFPSSSSGF</sequence>
<reference evidence="1" key="1">
    <citation type="submission" date="2023-04" db="EMBL/GenBank/DDBJ databases">
        <title>Ambrosiozyma monospora NBRC 10751.</title>
        <authorList>
            <person name="Ichikawa N."/>
            <person name="Sato H."/>
            <person name="Tonouchi N."/>
        </authorList>
    </citation>
    <scope>NUCLEOTIDE SEQUENCE</scope>
    <source>
        <strain evidence="1">NBRC 10751</strain>
    </source>
</reference>
<comment type="caution">
    <text evidence="1">The sequence shown here is derived from an EMBL/GenBank/DDBJ whole genome shotgun (WGS) entry which is preliminary data.</text>
</comment>
<accession>A0ACB5TSH2</accession>
<evidence type="ECO:0000313" key="2">
    <source>
        <dbReference type="Proteomes" id="UP001165064"/>
    </source>
</evidence>
<proteinExistence type="predicted"/>
<organism evidence="1 2">
    <name type="scientific">Ambrosiozyma monospora</name>
    <name type="common">Yeast</name>
    <name type="synonym">Endomycopsis monosporus</name>
    <dbReference type="NCBI Taxonomy" id="43982"/>
    <lineage>
        <taxon>Eukaryota</taxon>
        <taxon>Fungi</taxon>
        <taxon>Dikarya</taxon>
        <taxon>Ascomycota</taxon>
        <taxon>Saccharomycotina</taxon>
        <taxon>Pichiomycetes</taxon>
        <taxon>Pichiales</taxon>
        <taxon>Pichiaceae</taxon>
        <taxon>Ambrosiozyma</taxon>
    </lineage>
</organism>
<protein>
    <submittedName>
        <fullName evidence="1">Unnamed protein product</fullName>
    </submittedName>
</protein>